<dbReference type="GO" id="GO:0016757">
    <property type="term" value="F:glycosyltransferase activity"/>
    <property type="evidence" value="ECO:0007669"/>
    <property type="project" value="UniProtKB-KW"/>
</dbReference>
<dbReference type="RefSeq" id="WP_084693980.1">
    <property type="nucleotide sequence ID" value="NZ_VDDC01000069.1"/>
</dbReference>
<keyword evidence="1" id="KW-0328">Glycosyltransferase</keyword>
<dbReference type="AlphaFoldDB" id="A0A5C4R166"/>
<dbReference type="Gene3D" id="3.40.50.2000">
    <property type="entry name" value="Glycogen Phosphorylase B"/>
    <property type="match status" value="2"/>
</dbReference>
<dbReference type="Pfam" id="PF00534">
    <property type="entry name" value="Glycos_transf_1"/>
    <property type="match status" value="1"/>
</dbReference>
<gene>
    <name evidence="5" type="ORF">FHD67_19535</name>
</gene>
<feature type="domain" description="Glycosyl transferase family 1" evidence="3">
    <location>
        <begin position="231"/>
        <end position="326"/>
    </location>
</feature>
<dbReference type="SUPFAM" id="SSF53756">
    <property type="entry name" value="UDP-Glycosyltransferase/glycogen phosphorylase"/>
    <property type="match status" value="1"/>
</dbReference>
<evidence type="ECO:0000256" key="2">
    <source>
        <dbReference type="ARBA" id="ARBA00022679"/>
    </source>
</evidence>
<dbReference type="Pfam" id="PF13439">
    <property type="entry name" value="Glyco_transf_4"/>
    <property type="match status" value="1"/>
</dbReference>
<feature type="domain" description="Glycosyltransferase subfamily 4-like N-terminal" evidence="4">
    <location>
        <begin position="17"/>
        <end position="168"/>
    </location>
</feature>
<dbReference type="CDD" id="cd03823">
    <property type="entry name" value="GT4_ExpE7-like"/>
    <property type="match status" value="1"/>
</dbReference>
<dbReference type="EMBL" id="VDDC01000069">
    <property type="protein sequence ID" value="TNH37581.1"/>
    <property type="molecule type" value="Genomic_DNA"/>
</dbReference>
<dbReference type="PANTHER" id="PTHR12526">
    <property type="entry name" value="GLYCOSYLTRANSFERASE"/>
    <property type="match status" value="1"/>
</dbReference>
<sequence>MRVLFTCGLGYLPQRSGGAQSSTDQLANALKRAGHEPAVLTALEPGNSLVWRSKLQRKLTGRTFSRDQGMGYPVFRAWDPTNTAEVVRRFKPDVAVVQNGSMVPIANSLQKEGVPVILYFRNVEFSEMGGDLMDIHPLACISNSNFTARRYFDAYGIESHIIPPLVDPVKYRTDSTRKNVTLINPSPLKGGNLAIDIASLCPDIPFVFVQSWKLHDETHAALIERVTQVPNITLQPRTDDMKSVYGRARILLAPSQWEEAWGRVASEAHCSGIPVLGSNRGGLPEAIGPGGIVLPYDASAQDWANALRQMWDDIEVYDRLSLAARNFSKRPEIVPENQFETFLKVIEKAISSDPASGGPNLG</sequence>
<name>A0A5C4R166_9RHOB</name>
<evidence type="ECO:0000259" key="4">
    <source>
        <dbReference type="Pfam" id="PF13439"/>
    </source>
</evidence>
<comment type="caution">
    <text evidence="5">The sequence shown here is derived from an EMBL/GenBank/DDBJ whole genome shotgun (WGS) entry which is preliminary data.</text>
</comment>
<keyword evidence="6" id="KW-1185">Reference proteome</keyword>
<evidence type="ECO:0000256" key="1">
    <source>
        <dbReference type="ARBA" id="ARBA00022676"/>
    </source>
</evidence>
<organism evidence="5 6">
    <name type="scientific">Paracoccus haeundaensis</name>
    <dbReference type="NCBI Taxonomy" id="225362"/>
    <lineage>
        <taxon>Bacteria</taxon>
        <taxon>Pseudomonadati</taxon>
        <taxon>Pseudomonadota</taxon>
        <taxon>Alphaproteobacteria</taxon>
        <taxon>Rhodobacterales</taxon>
        <taxon>Paracoccaceae</taxon>
        <taxon>Paracoccus</taxon>
    </lineage>
</organism>
<dbReference type="Proteomes" id="UP000304880">
    <property type="component" value="Unassembled WGS sequence"/>
</dbReference>
<reference evidence="5 6" key="1">
    <citation type="submission" date="2019-06" db="EMBL/GenBank/DDBJ databases">
        <authorList>
            <person name="Li J."/>
        </authorList>
    </citation>
    <scope>NUCLEOTIDE SEQUENCE [LARGE SCALE GENOMIC DNA]</scope>
    <source>
        <strain evidence="5 6">CGMCC 1.8012</strain>
    </source>
</reference>
<dbReference type="PANTHER" id="PTHR12526:SF510">
    <property type="entry name" value="D-INOSITOL 3-PHOSPHATE GLYCOSYLTRANSFERASE"/>
    <property type="match status" value="1"/>
</dbReference>
<evidence type="ECO:0000259" key="3">
    <source>
        <dbReference type="Pfam" id="PF00534"/>
    </source>
</evidence>
<proteinExistence type="predicted"/>
<dbReference type="InterPro" id="IPR028098">
    <property type="entry name" value="Glyco_trans_4-like_N"/>
</dbReference>
<evidence type="ECO:0000313" key="5">
    <source>
        <dbReference type="EMBL" id="TNH37581.1"/>
    </source>
</evidence>
<evidence type="ECO:0000313" key="6">
    <source>
        <dbReference type="Proteomes" id="UP000304880"/>
    </source>
</evidence>
<protein>
    <submittedName>
        <fullName evidence="5">Glycosyltransferase</fullName>
    </submittedName>
</protein>
<keyword evidence="2 5" id="KW-0808">Transferase</keyword>
<accession>A0A5C4R166</accession>
<dbReference type="InterPro" id="IPR001296">
    <property type="entry name" value="Glyco_trans_1"/>
</dbReference>